<evidence type="ECO:0000313" key="3">
    <source>
        <dbReference type="Proteomes" id="UP001498398"/>
    </source>
</evidence>
<dbReference type="EMBL" id="JBANRG010000089">
    <property type="protein sequence ID" value="KAK7437010.1"/>
    <property type="molecule type" value="Genomic_DNA"/>
</dbReference>
<keyword evidence="1" id="KW-0812">Transmembrane</keyword>
<gene>
    <name evidence="2" type="ORF">VKT23_018825</name>
</gene>
<comment type="caution">
    <text evidence="2">The sequence shown here is derived from an EMBL/GenBank/DDBJ whole genome shotgun (WGS) entry which is preliminary data.</text>
</comment>
<evidence type="ECO:0000313" key="2">
    <source>
        <dbReference type="EMBL" id="KAK7437010.1"/>
    </source>
</evidence>
<feature type="transmembrane region" description="Helical" evidence="1">
    <location>
        <begin position="100"/>
        <end position="122"/>
    </location>
</feature>
<keyword evidence="3" id="KW-1185">Reference proteome</keyword>
<feature type="transmembrane region" description="Helical" evidence="1">
    <location>
        <begin position="29"/>
        <end position="48"/>
    </location>
</feature>
<name>A0ABR1IS50_9AGAR</name>
<evidence type="ECO:0000256" key="1">
    <source>
        <dbReference type="SAM" id="Phobius"/>
    </source>
</evidence>
<proteinExistence type="predicted"/>
<reference evidence="2 3" key="1">
    <citation type="submission" date="2024-01" db="EMBL/GenBank/DDBJ databases">
        <title>A draft genome for the cacao thread blight pathogen Marasmiellus scandens.</title>
        <authorList>
            <person name="Baruah I.K."/>
            <person name="Leung J."/>
            <person name="Bukari Y."/>
            <person name="Amoako-Attah I."/>
            <person name="Meinhardt L.W."/>
            <person name="Bailey B.A."/>
            <person name="Cohen S.P."/>
        </authorList>
    </citation>
    <scope>NUCLEOTIDE SEQUENCE [LARGE SCALE GENOMIC DNA]</scope>
    <source>
        <strain evidence="2 3">GH-19</strain>
    </source>
</reference>
<evidence type="ECO:0008006" key="4">
    <source>
        <dbReference type="Google" id="ProtNLM"/>
    </source>
</evidence>
<accession>A0ABR1IS50</accession>
<feature type="transmembrane region" description="Helical" evidence="1">
    <location>
        <begin position="134"/>
        <end position="155"/>
    </location>
</feature>
<keyword evidence="1" id="KW-1133">Transmembrane helix</keyword>
<organism evidence="2 3">
    <name type="scientific">Marasmiellus scandens</name>
    <dbReference type="NCBI Taxonomy" id="2682957"/>
    <lineage>
        <taxon>Eukaryota</taxon>
        <taxon>Fungi</taxon>
        <taxon>Dikarya</taxon>
        <taxon>Basidiomycota</taxon>
        <taxon>Agaricomycotina</taxon>
        <taxon>Agaricomycetes</taxon>
        <taxon>Agaricomycetidae</taxon>
        <taxon>Agaricales</taxon>
        <taxon>Marasmiineae</taxon>
        <taxon>Omphalotaceae</taxon>
        <taxon>Marasmiellus</taxon>
    </lineage>
</organism>
<feature type="transmembrane region" description="Helical" evidence="1">
    <location>
        <begin position="175"/>
        <end position="197"/>
    </location>
</feature>
<protein>
    <recommendedName>
        <fullName evidence="4">Integral membrane protein</fullName>
    </recommendedName>
</protein>
<dbReference type="Proteomes" id="UP001498398">
    <property type="component" value="Unassembled WGS sequence"/>
</dbReference>
<keyword evidence="1" id="KW-0472">Membrane</keyword>
<sequence length="239" mass="26530">MSELELLGLLEKALGPKLAGFAFSLAAEYFLYGVHAVLFCVSVFYAYPHRRFRRGRCDGHFHLIVNIILIFLGTLGVIFDSVALGLVFTKLPQSTHVVNVLESATVVTLILAAVTGHSLLSYRLFVIWERRIKIVVVPLIFVVSAHVVAILSAFLHRAGYHWLTLTDHEKMGEAIGLVIVASASLLLTTLTGQLHVLTPILNLYLTPHSFKNLVDLATLKVIHWRQDSSSLSNNIHRDS</sequence>
<feature type="transmembrane region" description="Helical" evidence="1">
    <location>
        <begin position="60"/>
        <end position="88"/>
    </location>
</feature>